<dbReference type="AlphaFoldDB" id="A0A543G4R8"/>
<evidence type="ECO:0000256" key="1">
    <source>
        <dbReference type="SAM" id="SignalP"/>
    </source>
</evidence>
<gene>
    <name evidence="3" type="ORF">BC670_2021</name>
</gene>
<name>A0A543G4R8_9FLAO</name>
<dbReference type="EMBL" id="VFPJ01000001">
    <property type="protein sequence ID" value="TQM41088.1"/>
    <property type="molecule type" value="Genomic_DNA"/>
</dbReference>
<dbReference type="PANTHER" id="PTHR34406">
    <property type="entry name" value="PROTEIN YCEI"/>
    <property type="match status" value="1"/>
</dbReference>
<sequence length="186" mass="20087">MKNLKSIALAMIMAIGTFTAQAQKVNVAKSTINWVGKKVTGQHSGTINFKDASLTFKNKKLTAGSFVVDMNSLTATDLTGEYQTKLNGHLKNDDFFGTDQFPTSTLVFKKIAAKAKGVYTVTGDLTIKGVTNAITFDLATSAKGASTTLKIDRTKFGIKYGSGSFFDSLGDKAIDNEFELKVNLQY</sequence>
<dbReference type="InterPro" id="IPR007372">
    <property type="entry name" value="Lipid/polyisoprenoid-bd_YceI"/>
</dbReference>
<dbReference type="Pfam" id="PF04264">
    <property type="entry name" value="YceI"/>
    <property type="match status" value="1"/>
</dbReference>
<dbReference type="Gene3D" id="2.40.128.110">
    <property type="entry name" value="Lipid/polyisoprenoid-binding, YceI-like"/>
    <property type="match status" value="1"/>
</dbReference>
<feature type="chain" id="PRO_5022118822" evidence="1">
    <location>
        <begin position="23"/>
        <end position="186"/>
    </location>
</feature>
<evidence type="ECO:0000313" key="3">
    <source>
        <dbReference type="EMBL" id="TQM41088.1"/>
    </source>
</evidence>
<comment type="caution">
    <text evidence="3">The sequence shown here is derived from an EMBL/GenBank/DDBJ whole genome shotgun (WGS) entry which is preliminary data.</text>
</comment>
<dbReference type="Proteomes" id="UP000320773">
    <property type="component" value="Unassembled WGS sequence"/>
</dbReference>
<evidence type="ECO:0000259" key="2">
    <source>
        <dbReference type="SMART" id="SM00867"/>
    </source>
</evidence>
<accession>A0A543G4R8</accession>
<dbReference type="PANTHER" id="PTHR34406:SF1">
    <property type="entry name" value="PROTEIN YCEI"/>
    <property type="match status" value="1"/>
</dbReference>
<proteinExistence type="predicted"/>
<dbReference type="RefSeq" id="WP_089081774.1">
    <property type="nucleotide sequence ID" value="NZ_VFPJ01000001.1"/>
</dbReference>
<protein>
    <submittedName>
        <fullName evidence="3">Polyisoprenoid-binding protein YceI</fullName>
    </submittedName>
</protein>
<dbReference type="SUPFAM" id="SSF101874">
    <property type="entry name" value="YceI-like"/>
    <property type="match status" value="1"/>
</dbReference>
<organism evidence="3 4">
    <name type="scientific">Flavobacterium branchiophilum</name>
    <dbReference type="NCBI Taxonomy" id="55197"/>
    <lineage>
        <taxon>Bacteria</taxon>
        <taxon>Pseudomonadati</taxon>
        <taxon>Bacteroidota</taxon>
        <taxon>Flavobacteriia</taxon>
        <taxon>Flavobacteriales</taxon>
        <taxon>Flavobacteriaceae</taxon>
        <taxon>Flavobacterium</taxon>
    </lineage>
</organism>
<feature type="signal peptide" evidence="1">
    <location>
        <begin position="1"/>
        <end position="22"/>
    </location>
</feature>
<dbReference type="InterPro" id="IPR036761">
    <property type="entry name" value="TTHA0802/YceI-like_sf"/>
</dbReference>
<dbReference type="SMART" id="SM00867">
    <property type="entry name" value="YceI"/>
    <property type="match status" value="1"/>
</dbReference>
<keyword evidence="1" id="KW-0732">Signal</keyword>
<reference evidence="3 4" key="1">
    <citation type="submission" date="2019-06" db="EMBL/GenBank/DDBJ databases">
        <title>Genomic Encyclopedia of Archaeal and Bacterial Type Strains, Phase II (KMG-II): from individual species to whole genera.</title>
        <authorList>
            <person name="Goeker M."/>
        </authorList>
    </citation>
    <scope>NUCLEOTIDE SEQUENCE [LARGE SCALE GENOMIC DNA]</scope>
    <source>
        <strain evidence="3 4">DSM 24789</strain>
    </source>
</reference>
<evidence type="ECO:0000313" key="4">
    <source>
        <dbReference type="Proteomes" id="UP000320773"/>
    </source>
</evidence>
<feature type="domain" description="Lipid/polyisoprenoid-binding YceI-like" evidence="2">
    <location>
        <begin position="22"/>
        <end position="185"/>
    </location>
</feature>